<feature type="domain" description="Response regulatory" evidence="6">
    <location>
        <begin position="6"/>
        <end position="120"/>
    </location>
</feature>
<dbReference type="InterPro" id="IPR036388">
    <property type="entry name" value="WH-like_DNA-bd_sf"/>
</dbReference>
<dbReference type="PROSITE" id="PS51755">
    <property type="entry name" value="OMPR_PHOB"/>
    <property type="match status" value="1"/>
</dbReference>
<reference evidence="8 9" key="1">
    <citation type="submission" date="2023-02" db="EMBL/GenBank/DDBJ databases">
        <title>Bacterial whole genomic sequence of Curvibacter sp. HBC61.</title>
        <authorList>
            <person name="Le V."/>
            <person name="Ko S.-R."/>
            <person name="Ahn C.-Y."/>
            <person name="Oh H.-M."/>
        </authorList>
    </citation>
    <scope>NUCLEOTIDE SEQUENCE [LARGE SCALE GENOMIC DNA]</scope>
    <source>
        <strain evidence="8 9">HBC61</strain>
    </source>
</reference>
<dbReference type="PANTHER" id="PTHR48111">
    <property type="entry name" value="REGULATOR OF RPOS"/>
    <property type="match status" value="1"/>
</dbReference>
<dbReference type="Proteomes" id="UP001528673">
    <property type="component" value="Unassembled WGS sequence"/>
</dbReference>
<dbReference type="SUPFAM" id="SSF52172">
    <property type="entry name" value="CheY-like"/>
    <property type="match status" value="1"/>
</dbReference>
<gene>
    <name evidence="8" type="ORF">PSQ40_13575</name>
</gene>
<comment type="caution">
    <text evidence="8">The sequence shown here is derived from an EMBL/GenBank/DDBJ whole genome shotgun (WGS) entry which is preliminary data.</text>
</comment>
<evidence type="ECO:0000259" key="7">
    <source>
        <dbReference type="PROSITE" id="PS51755"/>
    </source>
</evidence>
<dbReference type="CDD" id="cd00383">
    <property type="entry name" value="trans_reg_C"/>
    <property type="match status" value="1"/>
</dbReference>
<feature type="modified residue" description="4-aspartylphosphate" evidence="4">
    <location>
        <position position="55"/>
    </location>
</feature>
<dbReference type="InterPro" id="IPR011006">
    <property type="entry name" value="CheY-like_superfamily"/>
</dbReference>
<keyword evidence="4" id="KW-0597">Phosphoprotein</keyword>
<sequence>MPADLHILVVEDHVLLRMELVDFLTRPGWQVRGVDDGLALDEALREGVPDIAVVDLNLPGEDGLSICRRLRAALPEVGIVLLTARVMSSDRASGYLHGADVYLTKPANVHELEAVIQNLGRRVQRLSVPAWTLDLRAQTLGAADGPWLHLTPTEARLLSELSFAPDQCLESDVLASRLAGLQGSVSRENLAVVISRLRRKMAQTLGADEVIKASRGHGYRLSRPVVVRAAGG</sequence>
<evidence type="ECO:0000256" key="1">
    <source>
        <dbReference type="ARBA" id="ARBA00023015"/>
    </source>
</evidence>
<proteinExistence type="predicted"/>
<evidence type="ECO:0000256" key="3">
    <source>
        <dbReference type="ARBA" id="ARBA00023163"/>
    </source>
</evidence>
<dbReference type="CDD" id="cd17574">
    <property type="entry name" value="REC_OmpR"/>
    <property type="match status" value="1"/>
</dbReference>
<keyword evidence="2 5" id="KW-0238">DNA-binding</keyword>
<dbReference type="Pfam" id="PF00072">
    <property type="entry name" value="Response_reg"/>
    <property type="match status" value="1"/>
</dbReference>
<dbReference type="Gene3D" id="3.40.50.2300">
    <property type="match status" value="1"/>
</dbReference>
<evidence type="ECO:0000259" key="6">
    <source>
        <dbReference type="PROSITE" id="PS50110"/>
    </source>
</evidence>
<keyword evidence="1" id="KW-0805">Transcription regulation</keyword>
<feature type="domain" description="OmpR/PhoB-type" evidence="7">
    <location>
        <begin position="123"/>
        <end position="223"/>
    </location>
</feature>
<dbReference type="InterPro" id="IPR001867">
    <property type="entry name" value="OmpR/PhoB-type_DNA-bd"/>
</dbReference>
<dbReference type="PANTHER" id="PTHR48111:SF67">
    <property type="entry name" value="TRANSCRIPTIONAL REGULATORY PROTEIN TCTD"/>
    <property type="match status" value="1"/>
</dbReference>
<dbReference type="SMART" id="SM00862">
    <property type="entry name" value="Trans_reg_C"/>
    <property type="match status" value="1"/>
</dbReference>
<accession>A0ABT5MZV7</accession>
<protein>
    <submittedName>
        <fullName evidence="8">Response regulator transcription factor</fullName>
    </submittedName>
</protein>
<dbReference type="RefSeq" id="WP_273952081.1">
    <property type="nucleotide sequence ID" value="NZ_JAQSIP010000006.1"/>
</dbReference>
<feature type="DNA-binding region" description="OmpR/PhoB-type" evidence="5">
    <location>
        <begin position="123"/>
        <end position="223"/>
    </location>
</feature>
<keyword evidence="3" id="KW-0804">Transcription</keyword>
<evidence type="ECO:0000256" key="2">
    <source>
        <dbReference type="ARBA" id="ARBA00023125"/>
    </source>
</evidence>
<organism evidence="8 9">
    <name type="scientific">Curvibacter cyanobacteriorum</name>
    <dbReference type="NCBI Taxonomy" id="3026422"/>
    <lineage>
        <taxon>Bacteria</taxon>
        <taxon>Pseudomonadati</taxon>
        <taxon>Pseudomonadota</taxon>
        <taxon>Betaproteobacteria</taxon>
        <taxon>Burkholderiales</taxon>
        <taxon>Comamonadaceae</taxon>
        <taxon>Curvibacter</taxon>
    </lineage>
</organism>
<evidence type="ECO:0000313" key="8">
    <source>
        <dbReference type="EMBL" id="MDD0839610.1"/>
    </source>
</evidence>
<dbReference type="SMART" id="SM00448">
    <property type="entry name" value="REC"/>
    <property type="match status" value="1"/>
</dbReference>
<dbReference type="EMBL" id="JAQSIP010000006">
    <property type="protein sequence ID" value="MDD0839610.1"/>
    <property type="molecule type" value="Genomic_DNA"/>
</dbReference>
<name>A0ABT5MZV7_9BURK</name>
<dbReference type="InterPro" id="IPR039420">
    <property type="entry name" value="WalR-like"/>
</dbReference>
<evidence type="ECO:0000313" key="9">
    <source>
        <dbReference type="Proteomes" id="UP001528673"/>
    </source>
</evidence>
<dbReference type="Pfam" id="PF00486">
    <property type="entry name" value="Trans_reg_C"/>
    <property type="match status" value="1"/>
</dbReference>
<dbReference type="InterPro" id="IPR016032">
    <property type="entry name" value="Sig_transdc_resp-reg_C-effctor"/>
</dbReference>
<dbReference type="InterPro" id="IPR001789">
    <property type="entry name" value="Sig_transdc_resp-reg_receiver"/>
</dbReference>
<evidence type="ECO:0000256" key="4">
    <source>
        <dbReference type="PROSITE-ProRule" id="PRU00169"/>
    </source>
</evidence>
<dbReference type="SUPFAM" id="SSF46894">
    <property type="entry name" value="C-terminal effector domain of the bipartite response regulators"/>
    <property type="match status" value="1"/>
</dbReference>
<dbReference type="PROSITE" id="PS50110">
    <property type="entry name" value="RESPONSE_REGULATORY"/>
    <property type="match status" value="1"/>
</dbReference>
<dbReference type="Gene3D" id="1.10.10.10">
    <property type="entry name" value="Winged helix-like DNA-binding domain superfamily/Winged helix DNA-binding domain"/>
    <property type="match status" value="1"/>
</dbReference>
<keyword evidence="9" id="KW-1185">Reference proteome</keyword>
<evidence type="ECO:0000256" key="5">
    <source>
        <dbReference type="PROSITE-ProRule" id="PRU01091"/>
    </source>
</evidence>